<evidence type="ECO:0000256" key="6">
    <source>
        <dbReference type="ARBA" id="ARBA00023157"/>
    </source>
</evidence>
<dbReference type="Pfam" id="PF00578">
    <property type="entry name" value="AhpC-TSA"/>
    <property type="match status" value="1"/>
</dbReference>
<dbReference type="InterPro" id="IPR050924">
    <property type="entry name" value="Peroxiredoxin_BCP/PrxQ"/>
</dbReference>
<evidence type="ECO:0000313" key="14">
    <source>
        <dbReference type="Proteomes" id="UP000652427"/>
    </source>
</evidence>
<proteinExistence type="inferred from homology"/>
<name>A0ABX2N491_9SPHN</name>
<evidence type="ECO:0000256" key="2">
    <source>
        <dbReference type="ARBA" id="ARBA00013017"/>
    </source>
</evidence>
<comment type="similarity">
    <text evidence="9">Belongs to the peroxiredoxin family. BCP/PrxQ subfamily.</text>
</comment>
<dbReference type="CDD" id="cd03017">
    <property type="entry name" value="PRX_BCP"/>
    <property type="match status" value="1"/>
</dbReference>
<dbReference type="InterPro" id="IPR036249">
    <property type="entry name" value="Thioredoxin-like_sf"/>
</dbReference>
<evidence type="ECO:0000256" key="4">
    <source>
        <dbReference type="ARBA" id="ARBA00022862"/>
    </source>
</evidence>
<keyword evidence="5" id="KW-0560">Oxidoreductase</keyword>
<evidence type="ECO:0000256" key="3">
    <source>
        <dbReference type="ARBA" id="ARBA00022559"/>
    </source>
</evidence>
<evidence type="ECO:0000256" key="7">
    <source>
        <dbReference type="ARBA" id="ARBA00023284"/>
    </source>
</evidence>
<dbReference type="InterPro" id="IPR000866">
    <property type="entry name" value="AhpC/TSA"/>
</dbReference>
<keyword evidence="4" id="KW-0049">Antioxidant</keyword>
<dbReference type="Gene3D" id="3.40.30.10">
    <property type="entry name" value="Glutaredoxin"/>
    <property type="match status" value="1"/>
</dbReference>
<sequence>MKKWIVILMTVAIAAGGTYVYHARSNNSEPLEIGTTAPDFTTIGALAGKEFQFSLADKLKDGPVVLYFFPKVFTEGCTIEANMFADATAEFNAAGATVIGMSGDDIEGLKKFSVSECRDKFAVARADDEIIESYQVRMSPGLAMTNRTSYVIDREGRIAFVHSATKPQGHVTGTLAKVKALSKS</sequence>
<keyword evidence="7" id="KW-0676">Redox-active center</keyword>
<gene>
    <name evidence="13" type="ORF">HUO14_11535</name>
</gene>
<dbReference type="InterPro" id="IPR013766">
    <property type="entry name" value="Thioredoxin_domain"/>
</dbReference>
<evidence type="ECO:0000256" key="11">
    <source>
        <dbReference type="ARBA" id="ARBA00049091"/>
    </source>
</evidence>
<evidence type="ECO:0000313" key="13">
    <source>
        <dbReference type="EMBL" id="NVD28535.1"/>
    </source>
</evidence>
<comment type="catalytic activity">
    <reaction evidence="11">
        <text>a hydroperoxide + [thioredoxin]-dithiol = an alcohol + [thioredoxin]-disulfide + H2O</text>
        <dbReference type="Rhea" id="RHEA:62620"/>
        <dbReference type="Rhea" id="RHEA-COMP:10698"/>
        <dbReference type="Rhea" id="RHEA-COMP:10700"/>
        <dbReference type="ChEBI" id="CHEBI:15377"/>
        <dbReference type="ChEBI" id="CHEBI:29950"/>
        <dbReference type="ChEBI" id="CHEBI:30879"/>
        <dbReference type="ChEBI" id="CHEBI:35924"/>
        <dbReference type="ChEBI" id="CHEBI:50058"/>
        <dbReference type="EC" id="1.11.1.24"/>
    </reaction>
</comment>
<dbReference type="SUPFAM" id="SSF52833">
    <property type="entry name" value="Thioredoxin-like"/>
    <property type="match status" value="1"/>
</dbReference>
<dbReference type="RefSeq" id="WP_176279970.1">
    <property type="nucleotide sequence ID" value="NZ_JABWMH010000003.1"/>
</dbReference>
<evidence type="ECO:0000256" key="8">
    <source>
        <dbReference type="ARBA" id="ARBA00032824"/>
    </source>
</evidence>
<organism evidence="13 14">
    <name type="scientific">Parasphingorhabdus flavimaris</name>
    <dbReference type="NCBI Taxonomy" id="266812"/>
    <lineage>
        <taxon>Bacteria</taxon>
        <taxon>Pseudomonadati</taxon>
        <taxon>Pseudomonadota</taxon>
        <taxon>Alphaproteobacteria</taxon>
        <taxon>Sphingomonadales</taxon>
        <taxon>Sphingomonadaceae</taxon>
        <taxon>Parasphingorhabdus</taxon>
    </lineage>
</organism>
<keyword evidence="6" id="KW-1015">Disulfide bond</keyword>
<evidence type="ECO:0000259" key="12">
    <source>
        <dbReference type="PROSITE" id="PS51352"/>
    </source>
</evidence>
<comment type="function">
    <text evidence="1">Thiol-specific peroxidase that catalyzes the reduction of hydrogen peroxide and organic hydroperoxides to water and alcohols, respectively. Plays a role in cell protection against oxidative stress by detoxifying peroxides and as sensor of hydrogen peroxide-mediated signaling events.</text>
</comment>
<accession>A0ABX2N491</accession>
<dbReference type="PANTHER" id="PTHR42801">
    <property type="entry name" value="THIOREDOXIN-DEPENDENT PEROXIDE REDUCTASE"/>
    <property type="match status" value="1"/>
</dbReference>
<evidence type="ECO:0000256" key="1">
    <source>
        <dbReference type="ARBA" id="ARBA00003330"/>
    </source>
</evidence>
<keyword evidence="14" id="KW-1185">Reference proteome</keyword>
<evidence type="ECO:0000256" key="5">
    <source>
        <dbReference type="ARBA" id="ARBA00023002"/>
    </source>
</evidence>
<dbReference type="EC" id="1.11.1.24" evidence="2"/>
<keyword evidence="3" id="KW-0575">Peroxidase</keyword>
<dbReference type="PANTHER" id="PTHR42801:SF4">
    <property type="entry name" value="AHPC_TSA FAMILY PROTEIN"/>
    <property type="match status" value="1"/>
</dbReference>
<evidence type="ECO:0000256" key="9">
    <source>
        <dbReference type="ARBA" id="ARBA00038489"/>
    </source>
</evidence>
<reference evidence="13 14" key="1">
    <citation type="submission" date="2020-06" db="EMBL/GenBank/DDBJ databases">
        <authorList>
            <person name="Kim S.-J."/>
            <person name="Park S.-J."/>
        </authorList>
    </citation>
    <scope>NUCLEOTIDE SEQUENCE [LARGE SCALE GENOMIC DNA]</scope>
    <source>
        <strain evidence="13 14">SW-151</strain>
    </source>
</reference>
<feature type="domain" description="Thioredoxin" evidence="12">
    <location>
        <begin position="31"/>
        <end position="183"/>
    </location>
</feature>
<evidence type="ECO:0000256" key="10">
    <source>
        <dbReference type="ARBA" id="ARBA00042639"/>
    </source>
</evidence>
<dbReference type="PROSITE" id="PS51352">
    <property type="entry name" value="THIOREDOXIN_2"/>
    <property type="match status" value="1"/>
</dbReference>
<protein>
    <recommendedName>
        <fullName evidence="2">thioredoxin-dependent peroxiredoxin</fullName>
        <ecNumber evidence="2">1.11.1.24</ecNumber>
    </recommendedName>
    <alternativeName>
        <fullName evidence="8">Thioredoxin peroxidase</fullName>
    </alternativeName>
    <alternativeName>
        <fullName evidence="10">Thioredoxin-dependent peroxiredoxin Bcp</fullName>
    </alternativeName>
</protein>
<comment type="caution">
    <text evidence="13">The sequence shown here is derived from an EMBL/GenBank/DDBJ whole genome shotgun (WGS) entry which is preliminary data.</text>
</comment>
<dbReference type="EMBL" id="JABWMH010000003">
    <property type="protein sequence ID" value="NVD28535.1"/>
    <property type="molecule type" value="Genomic_DNA"/>
</dbReference>
<dbReference type="Proteomes" id="UP000652427">
    <property type="component" value="Unassembled WGS sequence"/>
</dbReference>